<keyword evidence="2" id="KW-0812">Transmembrane</keyword>
<dbReference type="AlphaFoldDB" id="A0A1J8NJ43"/>
<name>A0A1J8NJ43_9COXI</name>
<gene>
    <name evidence="3" type="ORF">A1D18_04360</name>
</gene>
<protein>
    <submittedName>
        <fullName evidence="3">Type IV secretion system protein DotA</fullName>
    </submittedName>
</protein>
<accession>A0A1J8NJ43</accession>
<evidence type="ECO:0000313" key="4">
    <source>
        <dbReference type="Proteomes" id="UP000183924"/>
    </source>
</evidence>
<dbReference type="RefSeq" id="WP_071662596.1">
    <property type="nucleotide sequence ID" value="NZ_LUKY01000033.1"/>
</dbReference>
<feature type="transmembrane region" description="Helical" evidence="2">
    <location>
        <begin position="700"/>
        <end position="719"/>
    </location>
</feature>
<dbReference type="Proteomes" id="UP000183924">
    <property type="component" value="Unassembled WGS sequence"/>
</dbReference>
<evidence type="ECO:0000256" key="2">
    <source>
        <dbReference type="SAM" id="Phobius"/>
    </source>
</evidence>
<feature type="transmembrane region" description="Helical" evidence="2">
    <location>
        <begin position="565"/>
        <end position="585"/>
    </location>
</feature>
<evidence type="ECO:0000313" key="3">
    <source>
        <dbReference type="EMBL" id="OIZ94102.1"/>
    </source>
</evidence>
<proteinExistence type="predicted"/>
<keyword evidence="2" id="KW-1133">Transmembrane helix</keyword>
<feature type="transmembrane region" description="Helical" evidence="2">
    <location>
        <begin position="62"/>
        <end position="83"/>
    </location>
</feature>
<comment type="caution">
    <text evidence="3">The sequence shown here is derived from an EMBL/GenBank/DDBJ whole genome shotgun (WGS) entry which is preliminary data.</text>
</comment>
<feature type="compositionally biased region" description="Gly residues" evidence="1">
    <location>
        <begin position="801"/>
        <end position="836"/>
    </location>
</feature>
<feature type="compositionally biased region" description="Low complexity" evidence="1">
    <location>
        <begin position="837"/>
        <end position="849"/>
    </location>
</feature>
<dbReference type="EMBL" id="LUKY01000033">
    <property type="protein sequence ID" value="OIZ94102.1"/>
    <property type="molecule type" value="Genomic_DNA"/>
</dbReference>
<evidence type="ECO:0000256" key="1">
    <source>
        <dbReference type="SAM" id="MobiDB-lite"/>
    </source>
</evidence>
<feature type="transmembrane region" description="Helical" evidence="2">
    <location>
        <begin position="605"/>
        <end position="634"/>
    </location>
</feature>
<organism evidence="3 4">
    <name type="scientific">Candidatus Rickettsiella isopodorum</name>
    <dbReference type="NCBI Taxonomy" id="1225476"/>
    <lineage>
        <taxon>Bacteria</taxon>
        <taxon>Pseudomonadati</taxon>
        <taxon>Pseudomonadota</taxon>
        <taxon>Gammaproteobacteria</taxon>
        <taxon>Legionellales</taxon>
        <taxon>Coxiellaceae</taxon>
        <taxon>Rickettsiella</taxon>
    </lineage>
</organism>
<dbReference type="InterPro" id="IPR027628">
    <property type="entry name" value="DotA_TraY"/>
</dbReference>
<reference evidence="3 4" key="1">
    <citation type="submission" date="2016-03" db="EMBL/GenBank/DDBJ databases">
        <title>Comparative genomics of Rickettsiella.</title>
        <authorList>
            <person name="Chandler C."/>
            <person name="Wang Y."/>
        </authorList>
    </citation>
    <scope>NUCLEOTIDE SEQUENCE [LARGE SCALE GENOMIC DNA]</scope>
    <source>
        <strain evidence="3 4">RCFS May 2013</strain>
    </source>
</reference>
<dbReference type="STRING" id="1225476.A1D18_04360"/>
<feature type="transmembrane region" description="Helical" evidence="2">
    <location>
        <begin position="35"/>
        <end position="55"/>
    </location>
</feature>
<dbReference type="NCBIfam" id="TIGR04346">
    <property type="entry name" value="DotA_TraY"/>
    <property type="match status" value="1"/>
</dbReference>
<feature type="transmembrane region" description="Helical" evidence="2">
    <location>
        <begin position="655"/>
        <end position="680"/>
    </location>
</feature>
<keyword evidence="2" id="KW-0472">Membrane</keyword>
<feature type="region of interest" description="Disordered" evidence="1">
    <location>
        <begin position="785"/>
        <end position="849"/>
    </location>
</feature>
<dbReference type="NCBIfam" id="NF033886">
    <property type="entry name" value="T4SS_DotA"/>
    <property type="match status" value="1"/>
</dbReference>
<dbReference type="OrthoDB" id="7010241at2"/>
<feature type="transmembrane region" description="Helical" evidence="2">
    <location>
        <begin position="538"/>
        <end position="560"/>
    </location>
</feature>
<keyword evidence="4" id="KW-1185">Reference proteome</keyword>
<sequence>MKRFLLSGFLYLFPSLLLADTLSLTPPSTDLSMSYLATIFGVVDGVLHGTGSQILGTMFGAFNSIILVMASMILSYVLFVSILNTSHEGEFLGKKWSSIWVPVRTVMGVGLLLPKATGYSFIQIMVMWVVVQGIGAADEVWNVALNYMNRNGTIVEPIQSLAPNPDSGKANNTFLINNAGSILKLETCMLAVQNALKRQNTSFVEVPSHSAGVTPSTLSVPDFMSSLSVTGKGPDGLNTGLPINYSKDTGGFITFPGKEGLINTPYNKYIGMCGNVSWNFIGKSDNDQVYNPAQLTANDSASIAARQMTLDLGGLAKSIANELVPPSAGKPVIPVHLKPEDSIFNPDALVDTGDDYLGIVKPALRSLDDEANKKYKEFIKKAKDTGWILAGSYYYNMARLNQSIKNNTGMLAIKDKLIPLFNPAYEKGSFNDIVDDNVKINLKNNLPINNGVIDQYVTAEIARAGMNNNPGLNPDPSFPANSGEQFGGTIVSGIMHIIFPRVYDFEKTFADNINKKNMDPIFALVSVGNGLVTMVEQIWISILATVAVLGGVGGVVSFFFPGPAIVAGLVAMLIVSLIMPLITIWMGVNLVLGSVLSYYVPLIPFFLFTFGAITWFAVVLEAILAAPLVALGITHPEGHDFLGKAEQSVMLLASVFLRPMLMIFGLIFGIILSYVALSVFNRGFAIAVQFLTEYNGDIFSIVYQLAMMAIYTAAILAIVNRSFAMIYEVPNKVLRWIGGPQESGHEESMLQSIRGQHDRDIGQVGQLAPNNQTISETAAAGSQMSNAMLPGNQTSASSSGGTEGGDGSPPTGGGGGSGGGVPPAGGGGGSAAGGSGASSAARTAAEVAV</sequence>